<evidence type="ECO:0000313" key="2">
    <source>
        <dbReference type="EMBL" id="GBM83482.1"/>
    </source>
</evidence>
<accession>A0A4Y2J2T1</accession>
<keyword evidence="3" id="KW-1185">Reference proteome</keyword>
<feature type="chain" id="PRO_5021479526" evidence="1">
    <location>
        <begin position="24"/>
        <end position="122"/>
    </location>
</feature>
<comment type="caution">
    <text evidence="2">The sequence shown here is derived from an EMBL/GenBank/DDBJ whole genome shotgun (WGS) entry which is preliminary data.</text>
</comment>
<keyword evidence="1" id="KW-0732">Signal</keyword>
<dbReference type="Gene3D" id="3.30.420.10">
    <property type="entry name" value="Ribonuclease H-like superfamily/Ribonuclease H"/>
    <property type="match status" value="1"/>
</dbReference>
<organism evidence="2 3">
    <name type="scientific">Araneus ventricosus</name>
    <name type="common">Orbweaver spider</name>
    <name type="synonym">Epeira ventricosa</name>
    <dbReference type="NCBI Taxonomy" id="182803"/>
    <lineage>
        <taxon>Eukaryota</taxon>
        <taxon>Metazoa</taxon>
        <taxon>Ecdysozoa</taxon>
        <taxon>Arthropoda</taxon>
        <taxon>Chelicerata</taxon>
        <taxon>Arachnida</taxon>
        <taxon>Araneae</taxon>
        <taxon>Araneomorphae</taxon>
        <taxon>Entelegynae</taxon>
        <taxon>Araneoidea</taxon>
        <taxon>Araneidae</taxon>
        <taxon>Araneus</taxon>
    </lineage>
</organism>
<dbReference type="OrthoDB" id="10006939at2759"/>
<dbReference type="AlphaFoldDB" id="A0A4Y2J2T1"/>
<dbReference type="InterPro" id="IPR036397">
    <property type="entry name" value="RNaseH_sf"/>
</dbReference>
<protein>
    <submittedName>
        <fullName evidence="2">Transposable element Tc1 transposase</fullName>
    </submittedName>
</protein>
<dbReference type="EMBL" id="BGPR01003084">
    <property type="protein sequence ID" value="GBM83482.1"/>
    <property type="molecule type" value="Genomic_DNA"/>
</dbReference>
<feature type="signal peptide" evidence="1">
    <location>
        <begin position="1"/>
        <end position="23"/>
    </location>
</feature>
<evidence type="ECO:0000313" key="3">
    <source>
        <dbReference type="Proteomes" id="UP000499080"/>
    </source>
</evidence>
<name>A0A4Y2J2T1_ARAVE</name>
<proteinExistence type="predicted"/>
<reference evidence="2 3" key="1">
    <citation type="journal article" date="2019" name="Sci. Rep.">
        <title>Orb-weaving spider Araneus ventricosus genome elucidates the spidroin gene catalogue.</title>
        <authorList>
            <person name="Kono N."/>
            <person name="Nakamura H."/>
            <person name="Ohtoshi R."/>
            <person name="Moran D.A.P."/>
            <person name="Shinohara A."/>
            <person name="Yoshida Y."/>
            <person name="Fujiwara M."/>
            <person name="Mori M."/>
            <person name="Tomita M."/>
            <person name="Arakawa K."/>
        </authorList>
    </citation>
    <scope>NUCLEOTIDE SEQUENCE [LARGE SCALE GENOMIC DNA]</scope>
</reference>
<dbReference type="Proteomes" id="UP000499080">
    <property type="component" value="Unassembled WGS sequence"/>
</dbReference>
<gene>
    <name evidence="2" type="primary">tc1a_365</name>
    <name evidence="2" type="ORF">AVEN_74103_1</name>
</gene>
<sequence>MKTSWRTPCVRMQSILLVVASFSQQDNNPKHRPKHIQNKFFRCHVALFDWPGQSPDLNIIEGVWARLERRLVGRNTRNADEKFSQLEEEWKKIALSFIQTFLDSMPRRCQAVIDVKGFATQY</sequence>
<dbReference type="GO" id="GO:0003676">
    <property type="term" value="F:nucleic acid binding"/>
    <property type="evidence" value="ECO:0007669"/>
    <property type="project" value="InterPro"/>
</dbReference>
<evidence type="ECO:0000256" key="1">
    <source>
        <dbReference type="SAM" id="SignalP"/>
    </source>
</evidence>